<feature type="domain" description="VWFA" evidence="8">
    <location>
        <begin position="36"/>
        <end position="230"/>
    </location>
</feature>
<keyword evidence="10" id="KW-1185">Reference proteome</keyword>
<evidence type="ECO:0000256" key="5">
    <source>
        <dbReference type="ARBA" id="ARBA00022889"/>
    </source>
</evidence>
<reference evidence="9" key="2">
    <citation type="submission" date="2020-02" db="EMBL/GenBank/DDBJ databases">
        <title>Esox lucius (northern pike) genome, fEsoLuc1, primary haplotype.</title>
        <authorList>
            <person name="Myers G."/>
            <person name="Karagic N."/>
            <person name="Meyer A."/>
            <person name="Pippel M."/>
            <person name="Reichard M."/>
            <person name="Winkler S."/>
            <person name="Tracey A."/>
            <person name="Sims Y."/>
            <person name="Howe K."/>
            <person name="Rhie A."/>
            <person name="Formenti G."/>
            <person name="Durbin R."/>
            <person name="Fedrigo O."/>
            <person name="Jarvis E.D."/>
        </authorList>
    </citation>
    <scope>NUCLEOTIDE SEQUENCE [LARGE SCALE GENOMIC DNA]</scope>
</reference>
<keyword evidence="3" id="KW-0272">Extracellular matrix</keyword>
<keyword evidence="2" id="KW-0964">Secreted</keyword>
<feature type="domain" description="VWFA" evidence="8">
    <location>
        <begin position="610"/>
        <end position="794"/>
    </location>
</feature>
<dbReference type="PROSITE" id="PS50234">
    <property type="entry name" value="VWFA"/>
    <property type="match status" value="3"/>
</dbReference>
<dbReference type="Pfam" id="PF00092">
    <property type="entry name" value="VWA"/>
    <property type="match status" value="3"/>
</dbReference>
<keyword evidence="7" id="KW-0732">Signal</keyword>
<evidence type="ECO:0000256" key="1">
    <source>
        <dbReference type="ARBA" id="ARBA00004498"/>
    </source>
</evidence>
<reference evidence="10" key="1">
    <citation type="journal article" date="2014" name="PLoS ONE">
        <title>The genome and linkage map of the northern pike (Esox lucius): conserved synteny revealed between the salmonid sister group and the Neoteleostei.</title>
        <authorList>
            <person name="Rondeau E.B."/>
            <person name="Minkley D.R."/>
            <person name="Leong J.S."/>
            <person name="Messmer A.M."/>
            <person name="Jantzen J.R."/>
            <person name="von Schalburg K.R."/>
            <person name="Lemon C."/>
            <person name="Bird N.H."/>
            <person name="Koop B.F."/>
        </authorList>
    </citation>
    <scope>NUCLEOTIDE SEQUENCE</scope>
</reference>
<evidence type="ECO:0000313" key="10">
    <source>
        <dbReference type="Proteomes" id="UP000265140"/>
    </source>
</evidence>
<dbReference type="STRING" id="8010.ENSELUP00000001961"/>
<keyword evidence="5" id="KW-0130">Cell adhesion</keyword>
<dbReference type="FunFam" id="3.40.50.410:FF:000026">
    <property type="entry name" value="Collagen, type VI, alpha 1"/>
    <property type="match status" value="1"/>
</dbReference>
<dbReference type="InterPro" id="IPR008160">
    <property type="entry name" value="Collagen"/>
</dbReference>
<comment type="subcellular location">
    <subcellularLocation>
        <location evidence="1">Secreted</location>
        <location evidence="1">Extracellular space</location>
        <location evidence="1">Extracellular matrix</location>
    </subcellularLocation>
</comment>
<gene>
    <name evidence="9" type="primary">COL6A2</name>
</gene>
<dbReference type="InterPro" id="IPR050525">
    <property type="entry name" value="ECM_Assembly_Org"/>
</dbReference>
<dbReference type="PRINTS" id="PR00453">
    <property type="entry name" value="VWFADOMAIN"/>
</dbReference>
<dbReference type="GeneTree" id="ENSGT00940000163601"/>
<feature type="signal peptide" evidence="7">
    <location>
        <begin position="1"/>
        <end position="18"/>
    </location>
</feature>
<proteinExistence type="predicted"/>
<keyword evidence="4" id="KW-0677">Repeat</keyword>
<protein>
    <recommendedName>
        <fullName evidence="8">VWFA domain-containing protein</fullName>
    </recommendedName>
</protein>
<dbReference type="GO" id="GO:0007155">
    <property type="term" value="P:cell adhesion"/>
    <property type="evidence" value="ECO:0007669"/>
    <property type="project" value="UniProtKB-KW"/>
</dbReference>
<reference evidence="9" key="4">
    <citation type="submission" date="2025-09" db="UniProtKB">
        <authorList>
            <consortium name="Ensembl"/>
        </authorList>
    </citation>
    <scope>IDENTIFICATION</scope>
</reference>
<reference evidence="9" key="3">
    <citation type="submission" date="2025-08" db="UniProtKB">
        <authorList>
            <consortium name="Ensembl"/>
        </authorList>
    </citation>
    <scope>IDENTIFICATION</scope>
</reference>
<evidence type="ECO:0000259" key="8">
    <source>
        <dbReference type="PROSITE" id="PS50234"/>
    </source>
</evidence>
<evidence type="ECO:0000256" key="7">
    <source>
        <dbReference type="SAM" id="SignalP"/>
    </source>
</evidence>
<feature type="chain" id="PRO_5044292492" description="VWFA domain-containing protein" evidence="7">
    <location>
        <begin position="19"/>
        <end position="1012"/>
    </location>
</feature>
<organism evidence="9 10">
    <name type="scientific">Esox lucius</name>
    <name type="common">Northern pike</name>
    <dbReference type="NCBI Taxonomy" id="8010"/>
    <lineage>
        <taxon>Eukaryota</taxon>
        <taxon>Metazoa</taxon>
        <taxon>Chordata</taxon>
        <taxon>Craniata</taxon>
        <taxon>Vertebrata</taxon>
        <taxon>Euteleostomi</taxon>
        <taxon>Actinopterygii</taxon>
        <taxon>Neopterygii</taxon>
        <taxon>Teleostei</taxon>
        <taxon>Protacanthopterygii</taxon>
        <taxon>Esociformes</taxon>
        <taxon>Esocidae</taxon>
        <taxon>Esox</taxon>
    </lineage>
</organism>
<name>A0A3P8XBF7_ESOLU</name>
<feature type="region of interest" description="Disordered" evidence="6">
    <location>
        <begin position="252"/>
        <end position="581"/>
    </location>
</feature>
<evidence type="ECO:0000256" key="6">
    <source>
        <dbReference type="SAM" id="MobiDB-lite"/>
    </source>
</evidence>
<dbReference type="InterPro" id="IPR036465">
    <property type="entry name" value="vWFA_dom_sf"/>
</dbReference>
<dbReference type="Gene3D" id="3.40.50.410">
    <property type="entry name" value="von Willebrand factor, type A domain"/>
    <property type="match status" value="3"/>
</dbReference>
<dbReference type="InterPro" id="IPR002035">
    <property type="entry name" value="VWF_A"/>
</dbReference>
<accession>A0A3P8XBF7</accession>
<dbReference type="Pfam" id="PF01391">
    <property type="entry name" value="Collagen"/>
    <property type="match status" value="1"/>
</dbReference>
<dbReference type="Proteomes" id="UP000265140">
    <property type="component" value="Chromosome 20"/>
</dbReference>
<feature type="compositionally biased region" description="Basic and acidic residues" evidence="6">
    <location>
        <begin position="418"/>
        <end position="427"/>
    </location>
</feature>
<evidence type="ECO:0000256" key="2">
    <source>
        <dbReference type="ARBA" id="ARBA00022525"/>
    </source>
</evidence>
<dbReference type="SUPFAM" id="SSF53300">
    <property type="entry name" value="vWA-like"/>
    <property type="match status" value="3"/>
</dbReference>
<dbReference type="Bgee" id="ENSELUG00000003369">
    <property type="expression patterns" value="Expressed in camera-type eye and 6 other cell types or tissues"/>
</dbReference>
<dbReference type="PANTHER" id="PTHR24020">
    <property type="entry name" value="COLLAGEN ALPHA"/>
    <property type="match status" value="1"/>
</dbReference>
<dbReference type="Ensembl" id="ENSELUT00000016529.3">
    <property type="protein sequence ID" value="ENSELUP00000001961.3"/>
    <property type="gene ID" value="ENSELUG00000003369.3"/>
</dbReference>
<dbReference type="SMART" id="SM00327">
    <property type="entry name" value="VWA"/>
    <property type="match status" value="3"/>
</dbReference>
<dbReference type="OMA" id="RNLTWNA"/>
<dbReference type="AlphaFoldDB" id="A0A3P8XBF7"/>
<evidence type="ECO:0000256" key="3">
    <source>
        <dbReference type="ARBA" id="ARBA00022530"/>
    </source>
</evidence>
<dbReference type="InParanoid" id="A0A3P8XBF7"/>
<feature type="domain" description="VWFA" evidence="8">
    <location>
        <begin position="818"/>
        <end position="1004"/>
    </location>
</feature>
<evidence type="ECO:0000256" key="4">
    <source>
        <dbReference type="ARBA" id="ARBA00022737"/>
    </source>
</evidence>
<feature type="compositionally biased region" description="Basic and acidic residues" evidence="6">
    <location>
        <begin position="549"/>
        <end position="558"/>
    </location>
</feature>
<sequence length="1012" mass="106493">MNLICAILLLSPLSLVHGACSLNGRKRGDLFDCPADVYIVLDTSESVALRAKPYGSFVEKIKQFAQDFVDQLNTRYYRCERNLTWNVGVLHYSDEVKVMSELTSTKESSGRNLLRTAIRDIRYIGKGTHTDCAISVANGQLMAGSHLRGNKYMVVVTDGHPQDGYKEPCGGVADAVSEARAMEIKIFSVAITPHHMTSRLDSISTDPTLAHNLSATSEDPQVVRNTISSIVSYMYKDSEALCCSVDCKAPRGSPGYPGAAGKEGTPGRQGIAGRPGSSGDKGTAGDQGPPGHQGEKGDQGPVGDRGPRGPSGQKGEKGVNGVDGKDGLKGEPGFVGLPGCKGDDGAEGEPGSLGQKGDEGSYGLPGQKGETGPAGEAGIPGVAGLNGAKGEPGPMGVPGNKGDRGDDGDFGTPGAMGRKGEMGERGLRGVPGVRGAQGDVGDKGPVGELGHEGQAGDVGSQGLTGVSGPKGYRGEPGPPGPMGIRGPRGPPGAPGEAGPVGERGDDGTQGQGLPGYPGFQGYPGLRGPTGPQGIRGLPGSKGDAGLPGDRGDDNDQTGREGPQGQKGFPGLTGENGQPGPVGHPGVDECEILEIIQKLCSCCVCECGPVNLLFVLDSSESVGLQNFTLEKQFIIQIINRITKFSMDKKELGSRVGVVQYSHGGTQELVSMRDPKITTVAQLKSAVKNMQWIAGGTYTGEALDFVRQNLDSKNRTVAIVLTDGRSDTLRDPKPLSSLCFLPNIRVVGVGIGDIFRRAPFLSMLEEITCQDTSSAGLYFKIQDHAQLLEDSFFNSLTDYICKDKKCPNYTCPANFEEPTDIVFMLDGSASVGPANFHRAREFVGNMATRLLSQDRTGLLRLSVLQYSDKKQQRVEVPFTARVEDVVAGLATTRYMDGATDLPAALAFLTSTLQRDGRSAVPRKAVVFTDGRSEASARRGIPRAAAAALKENIRLLAITVGEGYDETGVSQLVTGLAGGFDYHVVDRRVHRVAHYADLTRLVVMQSVARKLSKAL</sequence>
<dbReference type="PANTHER" id="PTHR24020:SF18">
    <property type="entry name" value="COLLAGEN ALPHA-1(VI) CHAIN"/>
    <property type="match status" value="1"/>
</dbReference>
<evidence type="ECO:0000313" key="9">
    <source>
        <dbReference type="Ensembl" id="ENSELUP00000001961.3"/>
    </source>
</evidence>